<accession>A0A2P6MMR2</accession>
<evidence type="ECO:0000313" key="2">
    <source>
        <dbReference type="Proteomes" id="UP000241769"/>
    </source>
</evidence>
<evidence type="ECO:0000313" key="1">
    <source>
        <dbReference type="EMBL" id="PRP72981.1"/>
    </source>
</evidence>
<keyword evidence="2" id="KW-1185">Reference proteome</keyword>
<proteinExistence type="predicted"/>
<sequence>MAHCACTDSSIFIHFNNQQLNYFQHMVELTIYIAWLRHKDF</sequence>
<organism evidence="1 2">
    <name type="scientific">Planoprotostelium fungivorum</name>
    <dbReference type="NCBI Taxonomy" id="1890364"/>
    <lineage>
        <taxon>Eukaryota</taxon>
        <taxon>Amoebozoa</taxon>
        <taxon>Evosea</taxon>
        <taxon>Variosea</taxon>
        <taxon>Cavosteliida</taxon>
        <taxon>Cavosteliaceae</taxon>
        <taxon>Planoprotostelium</taxon>
    </lineage>
</organism>
<dbReference type="InParanoid" id="A0A2P6MMR2"/>
<reference evidence="1 2" key="1">
    <citation type="journal article" date="2018" name="Genome Biol. Evol.">
        <title>Multiple Roots of Fruiting Body Formation in Amoebozoa.</title>
        <authorList>
            <person name="Hillmann F."/>
            <person name="Forbes G."/>
            <person name="Novohradska S."/>
            <person name="Ferling I."/>
            <person name="Riege K."/>
            <person name="Groth M."/>
            <person name="Westermann M."/>
            <person name="Marz M."/>
            <person name="Spaller T."/>
            <person name="Winckler T."/>
            <person name="Schaap P."/>
            <person name="Glockner G."/>
        </authorList>
    </citation>
    <scope>NUCLEOTIDE SEQUENCE [LARGE SCALE GENOMIC DNA]</scope>
    <source>
        <strain evidence="1 2">Jena</strain>
    </source>
</reference>
<dbReference type="AlphaFoldDB" id="A0A2P6MMR2"/>
<comment type="caution">
    <text evidence="1">The sequence shown here is derived from an EMBL/GenBank/DDBJ whole genome shotgun (WGS) entry which is preliminary data.</text>
</comment>
<protein>
    <submittedName>
        <fullName evidence="1">Uncharacterized protein</fullName>
    </submittedName>
</protein>
<dbReference type="Proteomes" id="UP000241769">
    <property type="component" value="Unassembled WGS sequence"/>
</dbReference>
<name>A0A2P6MMR2_9EUKA</name>
<gene>
    <name evidence="1" type="ORF">PROFUN_16902</name>
</gene>
<dbReference type="EMBL" id="MDYQ01000720">
    <property type="protein sequence ID" value="PRP72981.1"/>
    <property type="molecule type" value="Genomic_DNA"/>
</dbReference>